<evidence type="ECO:0000313" key="1">
    <source>
        <dbReference type="EMBL" id="MEB3510934.1"/>
    </source>
</evidence>
<accession>A0ABU6AU39</accession>
<dbReference type="RefSeq" id="WP_195078814.1">
    <property type="nucleotide sequence ID" value="NZ_JAYESH010000025.1"/>
</dbReference>
<protein>
    <recommendedName>
        <fullName evidence="3">MarR family transcriptional regulator</fullName>
    </recommendedName>
</protein>
<proteinExistence type="predicted"/>
<organism evidence="1 2">
    <name type="scientific">Nocardia implantans</name>
    <dbReference type="NCBI Taxonomy" id="3108168"/>
    <lineage>
        <taxon>Bacteria</taxon>
        <taxon>Bacillati</taxon>
        <taxon>Actinomycetota</taxon>
        <taxon>Actinomycetes</taxon>
        <taxon>Mycobacteriales</taxon>
        <taxon>Nocardiaceae</taxon>
        <taxon>Nocardia</taxon>
    </lineage>
</organism>
<dbReference type="InterPro" id="IPR036390">
    <property type="entry name" value="WH_DNA-bd_sf"/>
</dbReference>
<comment type="caution">
    <text evidence="1">The sequence shown here is derived from an EMBL/GenBank/DDBJ whole genome shotgun (WGS) entry which is preliminary data.</text>
</comment>
<dbReference type="Proteomes" id="UP001348098">
    <property type="component" value="Unassembled WGS sequence"/>
</dbReference>
<reference evidence="1 2" key="1">
    <citation type="submission" date="2023-12" db="EMBL/GenBank/DDBJ databases">
        <title>novel species in genus Nocarida.</title>
        <authorList>
            <person name="Li Z."/>
        </authorList>
    </citation>
    <scope>NUCLEOTIDE SEQUENCE [LARGE SCALE GENOMIC DNA]</scope>
    <source>
        <strain evidence="1 2">CDC186</strain>
    </source>
</reference>
<dbReference type="InterPro" id="IPR036388">
    <property type="entry name" value="WH-like_DNA-bd_sf"/>
</dbReference>
<dbReference type="SUPFAM" id="SSF46785">
    <property type="entry name" value="Winged helix' DNA-binding domain"/>
    <property type="match status" value="1"/>
</dbReference>
<gene>
    <name evidence="1" type="ORF">U3653_12970</name>
</gene>
<sequence>MAIHRGIGYWLVELDRLINERFDEDLASGGFSRRRWQVTHSLADGPQRADDIRDALDTFWTDDSEWPAELAALVADGLVRDDAGLLSLTERGRRTHDEAFVRIARRRKQLAEGISDEQFAETMRILQRMVANLGGVPDAEVGEPRGAAQ</sequence>
<dbReference type="Gene3D" id="1.10.10.10">
    <property type="entry name" value="Winged helix-like DNA-binding domain superfamily/Winged helix DNA-binding domain"/>
    <property type="match status" value="1"/>
</dbReference>
<keyword evidence="2" id="KW-1185">Reference proteome</keyword>
<dbReference type="EMBL" id="JAYKYQ010000004">
    <property type="protein sequence ID" value="MEB3510934.1"/>
    <property type="molecule type" value="Genomic_DNA"/>
</dbReference>
<name>A0ABU6AU39_9NOCA</name>
<evidence type="ECO:0000313" key="2">
    <source>
        <dbReference type="Proteomes" id="UP001348098"/>
    </source>
</evidence>
<evidence type="ECO:0008006" key="3">
    <source>
        <dbReference type="Google" id="ProtNLM"/>
    </source>
</evidence>